<organism evidence="3 4">
    <name type="scientific">Pelagomonas calceolata</name>
    <dbReference type="NCBI Taxonomy" id="35677"/>
    <lineage>
        <taxon>Eukaryota</taxon>
        <taxon>Sar</taxon>
        <taxon>Stramenopiles</taxon>
        <taxon>Ochrophyta</taxon>
        <taxon>Pelagophyceae</taxon>
        <taxon>Pelagomonadales</taxon>
        <taxon>Pelagomonadaceae</taxon>
        <taxon>Pelagomonas</taxon>
    </lineage>
</organism>
<accession>A0A8J2WHM6</accession>
<feature type="region of interest" description="Disordered" evidence="1">
    <location>
        <begin position="1"/>
        <end position="56"/>
    </location>
</feature>
<feature type="region of interest" description="Disordered" evidence="1">
    <location>
        <begin position="76"/>
        <end position="173"/>
    </location>
</feature>
<feature type="region of interest" description="Disordered" evidence="1">
    <location>
        <begin position="248"/>
        <end position="294"/>
    </location>
</feature>
<dbReference type="Proteomes" id="UP000789595">
    <property type="component" value="Unassembled WGS sequence"/>
</dbReference>
<feature type="compositionally biased region" description="Basic residues" evidence="1">
    <location>
        <begin position="113"/>
        <end position="122"/>
    </location>
</feature>
<feature type="compositionally biased region" description="Basic and acidic residues" evidence="1">
    <location>
        <begin position="94"/>
        <end position="112"/>
    </location>
</feature>
<comment type="caution">
    <text evidence="3">The sequence shown here is derived from an EMBL/GenBank/DDBJ whole genome shotgun (WGS) entry which is preliminary data.</text>
</comment>
<dbReference type="AlphaFoldDB" id="A0A8J2WHM6"/>
<evidence type="ECO:0000259" key="2">
    <source>
        <dbReference type="SMART" id="SM00993"/>
    </source>
</evidence>
<feature type="compositionally biased region" description="Basic and acidic residues" evidence="1">
    <location>
        <begin position="1"/>
        <end position="14"/>
    </location>
</feature>
<name>A0A8J2WHM6_9STRA</name>
<protein>
    <recommendedName>
        <fullName evidence="2">Vps72/YL1 C-terminal domain-containing protein</fullName>
    </recommendedName>
</protein>
<gene>
    <name evidence="3" type="ORF">PECAL_2P18430</name>
</gene>
<dbReference type="OrthoDB" id="45492at2759"/>
<evidence type="ECO:0000313" key="3">
    <source>
        <dbReference type="EMBL" id="CAH0368760.1"/>
    </source>
</evidence>
<dbReference type="SMART" id="SM00993">
    <property type="entry name" value="YL1_C"/>
    <property type="match status" value="1"/>
</dbReference>
<evidence type="ECO:0000256" key="1">
    <source>
        <dbReference type="SAM" id="MobiDB-lite"/>
    </source>
</evidence>
<reference evidence="3" key="1">
    <citation type="submission" date="2021-11" db="EMBL/GenBank/DDBJ databases">
        <authorList>
            <consortium name="Genoscope - CEA"/>
            <person name="William W."/>
        </authorList>
    </citation>
    <scope>NUCLEOTIDE SEQUENCE</scope>
</reference>
<dbReference type="EMBL" id="CAKKNE010000002">
    <property type="protein sequence ID" value="CAH0368760.1"/>
    <property type="molecule type" value="Genomic_DNA"/>
</dbReference>
<feature type="domain" description="Vps72/YL1 C-terminal" evidence="2">
    <location>
        <begin position="193"/>
        <end position="222"/>
    </location>
</feature>
<dbReference type="InterPro" id="IPR013272">
    <property type="entry name" value="Vps72/YL1_C"/>
</dbReference>
<evidence type="ECO:0000313" key="4">
    <source>
        <dbReference type="Proteomes" id="UP000789595"/>
    </source>
</evidence>
<dbReference type="Pfam" id="PF08265">
    <property type="entry name" value="YL1_C"/>
    <property type="match status" value="1"/>
</dbReference>
<keyword evidence="4" id="KW-1185">Reference proteome</keyword>
<sequence length="294" mass="32616">MVKMKKGDRGRQAWHDTVSQLARETGAAVPGNSPQKRRETRKRVAKQTKAASRWIDDAGLDARDLTAWARVDAMLDAPKTSHLIALDADDSDGGEYREDSHSDVDMDEDERRAARRAKKKDAPKKSRERKAPTKRKKKRNPEEERRRQRHRQRVLSQVLLDDFAPSRGAPAPRGADYVGAAARAPRPARAPHRVCVVTGKAAKYRDAATNQFFANADAGALLRENPPPWLRLGKHGSAYHEAMLQIRSEREDAGESAKATAAAPRLNTDGSPLAPGQKPGDPDPPGYFRGRKFD</sequence>
<proteinExistence type="predicted"/>